<dbReference type="AlphaFoldDB" id="A0AA86VYZ4"/>
<reference evidence="1" key="1">
    <citation type="submission" date="2023-10" db="EMBL/GenBank/DDBJ databases">
        <authorList>
            <person name="Domelevo Entfellner J.-B."/>
        </authorList>
    </citation>
    <scope>NUCLEOTIDE SEQUENCE</scope>
</reference>
<dbReference type="Gramene" id="rna-AYBTSS11_LOCUS17583">
    <property type="protein sequence ID" value="CAJ1958149.1"/>
    <property type="gene ID" value="gene-AYBTSS11_LOCUS17583"/>
</dbReference>
<dbReference type="Proteomes" id="UP001189624">
    <property type="component" value="Chromosome 5"/>
</dbReference>
<sequence length="136" mass="16244">MDDLASKYLTKVWRETLKRGGLINGIAQIRKRQSEEKVKNLRKLPRKDKYEIDGVWWYEYDQYSLMQLDKQVTRLSGFSTTTHTWSGFSTTTHTWSGFSTITHTRLGFYITMTHEVRLFYHNDSHEVEILYNDLKE</sequence>
<name>A0AA86VYZ4_9FABA</name>
<organism evidence="1 2">
    <name type="scientific">Sphenostylis stenocarpa</name>
    <dbReference type="NCBI Taxonomy" id="92480"/>
    <lineage>
        <taxon>Eukaryota</taxon>
        <taxon>Viridiplantae</taxon>
        <taxon>Streptophyta</taxon>
        <taxon>Embryophyta</taxon>
        <taxon>Tracheophyta</taxon>
        <taxon>Spermatophyta</taxon>
        <taxon>Magnoliopsida</taxon>
        <taxon>eudicotyledons</taxon>
        <taxon>Gunneridae</taxon>
        <taxon>Pentapetalae</taxon>
        <taxon>rosids</taxon>
        <taxon>fabids</taxon>
        <taxon>Fabales</taxon>
        <taxon>Fabaceae</taxon>
        <taxon>Papilionoideae</taxon>
        <taxon>50 kb inversion clade</taxon>
        <taxon>NPAAA clade</taxon>
        <taxon>indigoferoid/millettioid clade</taxon>
        <taxon>Phaseoleae</taxon>
        <taxon>Sphenostylis</taxon>
    </lineage>
</organism>
<gene>
    <name evidence="1" type="ORF">AYBTSS11_LOCUS17583</name>
</gene>
<evidence type="ECO:0000313" key="2">
    <source>
        <dbReference type="Proteomes" id="UP001189624"/>
    </source>
</evidence>
<protein>
    <submittedName>
        <fullName evidence="1">Uncharacterized protein</fullName>
    </submittedName>
</protein>
<proteinExistence type="predicted"/>
<dbReference type="EMBL" id="OY731402">
    <property type="protein sequence ID" value="CAJ1958149.1"/>
    <property type="molecule type" value="Genomic_DNA"/>
</dbReference>
<keyword evidence="2" id="KW-1185">Reference proteome</keyword>
<accession>A0AA86VYZ4</accession>
<evidence type="ECO:0000313" key="1">
    <source>
        <dbReference type="EMBL" id="CAJ1958149.1"/>
    </source>
</evidence>